<evidence type="ECO:0000256" key="5">
    <source>
        <dbReference type="ARBA" id="ARBA00023136"/>
    </source>
</evidence>
<name>A0ABR1DRA6_NECAM</name>
<dbReference type="Proteomes" id="UP001303046">
    <property type="component" value="Unassembled WGS sequence"/>
</dbReference>
<dbReference type="InterPro" id="IPR017452">
    <property type="entry name" value="GPCR_Rhodpsn_7TM"/>
</dbReference>
<dbReference type="CDD" id="cd00637">
    <property type="entry name" value="7tm_classA_rhodopsin-like"/>
    <property type="match status" value="1"/>
</dbReference>
<dbReference type="InterPro" id="IPR019421">
    <property type="entry name" value="7TM_GPCR_serpentine_rcpt_Srd"/>
</dbReference>
<evidence type="ECO:0000313" key="9">
    <source>
        <dbReference type="Proteomes" id="UP001303046"/>
    </source>
</evidence>
<comment type="subcellular location">
    <subcellularLocation>
        <location evidence="1">Membrane</location>
        <topology evidence="1">Multi-pass membrane protein</topology>
    </subcellularLocation>
</comment>
<dbReference type="Pfam" id="PF10317">
    <property type="entry name" value="7TM_GPCR_Srd"/>
    <property type="match status" value="1"/>
</dbReference>
<reference evidence="8 9" key="1">
    <citation type="submission" date="2023-08" db="EMBL/GenBank/DDBJ databases">
        <title>A Necator americanus chromosomal reference genome.</title>
        <authorList>
            <person name="Ilik V."/>
            <person name="Petrzelkova K.J."/>
            <person name="Pardy F."/>
            <person name="Fuh T."/>
            <person name="Niatou-Singa F.S."/>
            <person name="Gouil Q."/>
            <person name="Baker L."/>
            <person name="Ritchie M.E."/>
            <person name="Jex A.R."/>
            <person name="Gazzola D."/>
            <person name="Li H."/>
            <person name="Toshio Fujiwara R."/>
            <person name="Zhan B."/>
            <person name="Aroian R.V."/>
            <person name="Pafco B."/>
            <person name="Schwarz E.M."/>
        </authorList>
    </citation>
    <scope>NUCLEOTIDE SEQUENCE [LARGE SCALE GENOMIC DNA]</scope>
    <source>
        <strain evidence="8 9">Aroian</strain>
        <tissue evidence="8">Whole animal</tissue>
    </source>
</reference>
<feature type="transmembrane region" description="Helical" evidence="6">
    <location>
        <begin position="45"/>
        <end position="64"/>
    </location>
</feature>
<evidence type="ECO:0000313" key="8">
    <source>
        <dbReference type="EMBL" id="KAK6752976.1"/>
    </source>
</evidence>
<proteinExistence type="inferred from homology"/>
<dbReference type="EMBL" id="JAVFWL010000005">
    <property type="protein sequence ID" value="KAK6752976.1"/>
    <property type="molecule type" value="Genomic_DNA"/>
</dbReference>
<gene>
    <name evidence="8" type="primary">Necator_chrV.g17320</name>
    <name evidence="8" type="ORF">RB195_012531</name>
</gene>
<keyword evidence="4 6" id="KW-1133">Transmembrane helix</keyword>
<keyword evidence="9" id="KW-1185">Reference proteome</keyword>
<evidence type="ECO:0000256" key="4">
    <source>
        <dbReference type="ARBA" id="ARBA00022989"/>
    </source>
</evidence>
<feature type="transmembrane region" description="Helical" evidence="6">
    <location>
        <begin position="234"/>
        <end position="259"/>
    </location>
</feature>
<dbReference type="PANTHER" id="PTHR22945:SF16">
    <property type="entry name" value="SERPENTINE RECEPTOR CLASS DELTA-32"/>
    <property type="match status" value="1"/>
</dbReference>
<comment type="similarity">
    <text evidence="2">Belongs to the nematode receptor-like protein srd family.</text>
</comment>
<sequence length="345" mass="39579">MYVTTADLGYMITITVCGIMSILANMFLLYMIIQRSPPYLTPYRIFLGNTALTQLLYSVVMITIEPRIISYEMRIVVIYLGPAQFLGPWACYMLCVTMLHLAVNSFISIMLSMVFRCISIRTLGFPTSGAYFMCILGYVIPLTMVLGALNMEFVSDVESNNRYINNNVPYLERYRTAVGMHVDQACVLWVVFCVSFLFIPIYVVMYFCRWKIYRMISRPSFVQNQSTQTNIQKLVMALTVQSIIPLFTIFPASLSYMLAQFGMLQFHMYSYFTISCLSVATLMDPLVTMYYVSPYRRFARRCLGLSRSDSEIAVVRAGSFDKSSSLRKSFVSMRRNSSFRRGSPV</sequence>
<evidence type="ECO:0000256" key="2">
    <source>
        <dbReference type="ARBA" id="ARBA00009166"/>
    </source>
</evidence>
<dbReference type="SUPFAM" id="SSF81321">
    <property type="entry name" value="Family A G protein-coupled receptor-like"/>
    <property type="match status" value="1"/>
</dbReference>
<feature type="transmembrane region" description="Helical" evidence="6">
    <location>
        <begin position="12"/>
        <end position="33"/>
    </location>
</feature>
<accession>A0ABR1DRA6</accession>
<dbReference type="PANTHER" id="PTHR22945">
    <property type="entry name" value="SERPENTINE RECEPTOR, CLASS D DELTA"/>
    <property type="match status" value="1"/>
</dbReference>
<keyword evidence="3 6" id="KW-0812">Transmembrane</keyword>
<dbReference type="Gene3D" id="1.20.1070.10">
    <property type="entry name" value="Rhodopsin 7-helix transmembrane proteins"/>
    <property type="match status" value="1"/>
</dbReference>
<feature type="transmembrane region" description="Helical" evidence="6">
    <location>
        <begin position="130"/>
        <end position="149"/>
    </location>
</feature>
<dbReference type="PROSITE" id="PS50262">
    <property type="entry name" value="G_PROTEIN_RECEP_F1_2"/>
    <property type="match status" value="1"/>
</dbReference>
<evidence type="ECO:0000259" key="7">
    <source>
        <dbReference type="PROSITE" id="PS50262"/>
    </source>
</evidence>
<protein>
    <recommendedName>
        <fullName evidence="7">G-protein coupled receptors family 1 profile domain-containing protein</fullName>
    </recommendedName>
</protein>
<dbReference type="InterPro" id="IPR050920">
    <property type="entry name" value="Nematode_rcpt-like_delta"/>
</dbReference>
<feature type="transmembrane region" description="Helical" evidence="6">
    <location>
        <begin position="271"/>
        <end position="292"/>
    </location>
</feature>
<feature type="domain" description="G-protein coupled receptors family 1 profile" evidence="7">
    <location>
        <begin position="24"/>
        <end position="288"/>
    </location>
</feature>
<evidence type="ECO:0000256" key="1">
    <source>
        <dbReference type="ARBA" id="ARBA00004141"/>
    </source>
</evidence>
<feature type="transmembrane region" description="Helical" evidence="6">
    <location>
        <begin position="187"/>
        <end position="208"/>
    </location>
</feature>
<keyword evidence="5 6" id="KW-0472">Membrane</keyword>
<comment type="caution">
    <text evidence="8">The sequence shown here is derived from an EMBL/GenBank/DDBJ whole genome shotgun (WGS) entry which is preliminary data.</text>
</comment>
<evidence type="ECO:0000256" key="6">
    <source>
        <dbReference type="SAM" id="Phobius"/>
    </source>
</evidence>
<evidence type="ECO:0000256" key="3">
    <source>
        <dbReference type="ARBA" id="ARBA00022692"/>
    </source>
</evidence>
<organism evidence="8 9">
    <name type="scientific">Necator americanus</name>
    <name type="common">Human hookworm</name>
    <dbReference type="NCBI Taxonomy" id="51031"/>
    <lineage>
        <taxon>Eukaryota</taxon>
        <taxon>Metazoa</taxon>
        <taxon>Ecdysozoa</taxon>
        <taxon>Nematoda</taxon>
        <taxon>Chromadorea</taxon>
        <taxon>Rhabditida</taxon>
        <taxon>Rhabditina</taxon>
        <taxon>Rhabditomorpha</taxon>
        <taxon>Strongyloidea</taxon>
        <taxon>Ancylostomatidae</taxon>
        <taxon>Bunostominae</taxon>
        <taxon>Necator</taxon>
    </lineage>
</organism>